<protein>
    <submittedName>
        <fullName evidence="1">Uncharacterized protein</fullName>
    </submittedName>
</protein>
<reference evidence="1" key="1">
    <citation type="submission" date="2014-11" db="EMBL/GenBank/DDBJ databases">
        <authorList>
            <person name="Amaro Gonzalez C."/>
        </authorList>
    </citation>
    <scope>NUCLEOTIDE SEQUENCE</scope>
</reference>
<dbReference type="EMBL" id="GBXM01025479">
    <property type="protein sequence ID" value="JAH83098.1"/>
    <property type="molecule type" value="Transcribed_RNA"/>
</dbReference>
<proteinExistence type="predicted"/>
<sequence>MHCLSVTLLVVSSSWKPE</sequence>
<accession>A0A0E9W0U3</accession>
<organism evidence="1">
    <name type="scientific">Anguilla anguilla</name>
    <name type="common">European freshwater eel</name>
    <name type="synonym">Muraena anguilla</name>
    <dbReference type="NCBI Taxonomy" id="7936"/>
    <lineage>
        <taxon>Eukaryota</taxon>
        <taxon>Metazoa</taxon>
        <taxon>Chordata</taxon>
        <taxon>Craniata</taxon>
        <taxon>Vertebrata</taxon>
        <taxon>Euteleostomi</taxon>
        <taxon>Actinopterygii</taxon>
        <taxon>Neopterygii</taxon>
        <taxon>Teleostei</taxon>
        <taxon>Anguilliformes</taxon>
        <taxon>Anguillidae</taxon>
        <taxon>Anguilla</taxon>
    </lineage>
</organism>
<dbReference type="AlphaFoldDB" id="A0A0E9W0U3"/>
<name>A0A0E9W0U3_ANGAN</name>
<reference evidence="1" key="2">
    <citation type="journal article" date="2015" name="Fish Shellfish Immunol.">
        <title>Early steps in the European eel (Anguilla anguilla)-Vibrio vulnificus interaction in the gills: Role of the RtxA13 toxin.</title>
        <authorList>
            <person name="Callol A."/>
            <person name="Pajuelo D."/>
            <person name="Ebbesson L."/>
            <person name="Teles M."/>
            <person name="MacKenzie S."/>
            <person name="Amaro C."/>
        </authorList>
    </citation>
    <scope>NUCLEOTIDE SEQUENCE</scope>
</reference>
<evidence type="ECO:0000313" key="1">
    <source>
        <dbReference type="EMBL" id="JAH83098.1"/>
    </source>
</evidence>